<name>A0A7C5UR97_UNCC3</name>
<dbReference type="InterPro" id="IPR050250">
    <property type="entry name" value="Macrolide_Exporter_MacB"/>
</dbReference>
<dbReference type="Pfam" id="PF12704">
    <property type="entry name" value="MacB_PCD"/>
    <property type="match status" value="1"/>
</dbReference>
<keyword evidence="4 7" id="KW-1133">Transmembrane helix</keyword>
<gene>
    <name evidence="10" type="ORF">ENL96_00740</name>
</gene>
<dbReference type="InterPro" id="IPR025857">
    <property type="entry name" value="MacB_PCD"/>
</dbReference>
<dbReference type="PANTHER" id="PTHR30572:SF4">
    <property type="entry name" value="ABC TRANSPORTER PERMEASE YTRF"/>
    <property type="match status" value="1"/>
</dbReference>
<accession>A0A7C5UR97</accession>
<dbReference type="InterPro" id="IPR003838">
    <property type="entry name" value="ABC3_permease_C"/>
</dbReference>
<protein>
    <submittedName>
        <fullName evidence="10">ABC transporter permease</fullName>
    </submittedName>
</protein>
<comment type="similarity">
    <text evidence="6">Belongs to the ABC-4 integral membrane protein family.</text>
</comment>
<reference evidence="10" key="1">
    <citation type="journal article" date="2020" name="mSystems">
        <title>Genome- and Community-Level Interaction Insights into Carbon Utilization and Element Cycling Functions of Hydrothermarchaeota in Hydrothermal Sediment.</title>
        <authorList>
            <person name="Zhou Z."/>
            <person name="Liu Y."/>
            <person name="Xu W."/>
            <person name="Pan J."/>
            <person name="Luo Z.H."/>
            <person name="Li M."/>
        </authorList>
    </citation>
    <scope>NUCLEOTIDE SEQUENCE [LARGE SCALE GENOMIC DNA]</scope>
    <source>
        <strain evidence="10">SpSt-1042</strain>
    </source>
</reference>
<evidence type="ECO:0000256" key="4">
    <source>
        <dbReference type="ARBA" id="ARBA00022989"/>
    </source>
</evidence>
<keyword evidence="3 7" id="KW-0812">Transmembrane</keyword>
<evidence type="ECO:0000259" key="9">
    <source>
        <dbReference type="Pfam" id="PF12704"/>
    </source>
</evidence>
<feature type="transmembrane region" description="Helical" evidence="7">
    <location>
        <begin position="320"/>
        <end position="346"/>
    </location>
</feature>
<dbReference type="GO" id="GO:0005886">
    <property type="term" value="C:plasma membrane"/>
    <property type="evidence" value="ECO:0007669"/>
    <property type="project" value="UniProtKB-SubCell"/>
</dbReference>
<dbReference type="AlphaFoldDB" id="A0A7C5UR97"/>
<dbReference type="PANTHER" id="PTHR30572">
    <property type="entry name" value="MEMBRANE COMPONENT OF TRANSPORTER-RELATED"/>
    <property type="match status" value="1"/>
</dbReference>
<feature type="transmembrane region" description="Helical" evidence="7">
    <location>
        <begin position="419"/>
        <end position="438"/>
    </location>
</feature>
<organism evidence="10">
    <name type="scientific">candidate division CPR3 bacterium</name>
    <dbReference type="NCBI Taxonomy" id="2268181"/>
    <lineage>
        <taxon>Bacteria</taxon>
        <taxon>Bacteria division CPR3</taxon>
    </lineage>
</organism>
<evidence type="ECO:0000256" key="3">
    <source>
        <dbReference type="ARBA" id="ARBA00022692"/>
    </source>
</evidence>
<evidence type="ECO:0000256" key="2">
    <source>
        <dbReference type="ARBA" id="ARBA00022475"/>
    </source>
</evidence>
<dbReference type="EMBL" id="DRVY01000021">
    <property type="protein sequence ID" value="HHR92026.1"/>
    <property type="molecule type" value="Genomic_DNA"/>
</dbReference>
<feature type="transmembrane region" description="Helical" evidence="7">
    <location>
        <begin position="34"/>
        <end position="57"/>
    </location>
</feature>
<evidence type="ECO:0000313" key="10">
    <source>
        <dbReference type="EMBL" id="HHR92026.1"/>
    </source>
</evidence>
<keyword evidence="5 7" id="KW-0472">Membrane</keyword>
<sequence length="455" mass="50232">MKEGFKMIYKKISYLLNLFDLSFKNVLRRKVRTFLTSSSVMIGTVLIVVMVSLGLGVNKWLVDEISTQTDLKLVTVFPPQTAIMSLFSVLGASDKSENKEKTNWKSVILSKETVEEFKKIPGVFSVTPVMQITVDAAYLEGSNVPISRLFTESIDFEQNPYYVKNVVAGDPFALNKRQDGVVVTTFFAGKAGVLEEDYNSLIGKKVTLVIPTKVAPTGFFAATVESKTIDVFIVGVIDVGLRSEDLFLNTERAISILSEAANLSKEEFLNNVGYYSVLIKTYSEKDTERIANTIEELGFKTVTAKDYINMVNRIFSTVQVALSAFGIVALVVASIGIANTMVMSIYERTKEIGIMKAIGASRWTIRLLFLIESGVLGVFGGFTGVLLGYVLDRIGDFVAFKVLENSGIVIEKLFYYPPWLALSCIVFSFFVGVIAGIYPANRASLLDPVVAIKYE</sequence>
<comment type="caution">
    <text evidence="10">The sequence shown here is derived from an EMBL/GenBank/DDBJ whole genome shotgun (WGS) entry which is preliminary data.</text>
</comment>
<dbReference type="Pfam" id="PF02687">
    <property type="entry name" value="FtsX"/>
    <property type="match status" value="1"/>
</dbReference>
<evidence type="ECO:0000256" key="1">
    <source>
        <dbReference type="ARBA" id="ARBA00004651"/>
    </source>
</evidence>
<comment type="subcellular location">
    <subcellularLocation>
        <location evidence="1">Cell membrane</location>
        <topology evidence="1">Multi-pass membrane protein</topology>
    </subcellularLocation>
</comment>
<feature type="transmembrane region" description="Helical" evidence="7">
    <location>
        <begin position="367"/>
        <end position="391"/>
    </location>
</feature>
<keyword evidence="2" id="KW-1003">Cell membrane</keyword>
<evidence type="ECO:0000256" key="6">
    <source>
        <dbReference type="ARBA" id="ARBA00038076"/>
    </source>
</evidence>
<dbReference type="GO" id="GO:0022857">
    <property type="term" value="F:transmembrane transporter activity"/>
    <property type="evidence" value="ECO:0007669"/>
    <property type="project" value="TreeGrafter"/>
</dbReference>
<evidence type="ECO:0000259" key="8">
    <source>
        <dbReference type="Pfam" id="PF02687"/>
    </source>
</evidence>
<evidence type="ECO:0000256" key="5">
    <source>
        <dbReference type="ARBA" id="ARBA00023136"/>
    </source>
</evidence>
<evidence type="ECO:0000256" key="7">
    <source>
        <dbReference type="SAM" id="Phobius"/>
    </source>
</evidence>
<feature type="domain" description="MacB-like periplasmic core" evidence="9">
    <location>
        <begin position="33"/>
        <end position="296"/>
    </location>
</feature>
<proteinExistence type="inferred from homology"/>
<feature type="domain" description="ABC3 transporter permease C-terminal" evidence="8">
    <location>
        <begin position="324"/>
        <end position="444"/>
    </location>
</feature>